<keyword evidence="3" id="KW-1185">Reference proteome</keyword>
<dbReference type="PaxDb" id="2903-EOD16817"/>
<dbReference type="CDD" id="cd22967">
    <property type="entry name" value="DD_AK7"/>
    <property type="match status" value="1"/>
</dbReference>
<feature type="region of interest" description="Disordered" evidence="1">
    <location>
        <begin position="421"/>
        <end position="442"/>
    </location>
</feature>
<dbReference type="KEGG" id="ehx:EMIHUDRAFT_210386"/>
<dbReference type="SUPFAM" id="SSF51735">
    <property type="entry name" value="NAD(P)-binding Rossmann-fold domains"/>
    <property type="match status" value="1"/>
</dbReference>
<dbReference type="OMA" id="YTEEHML"/>
<dbReference type="Pfam" id="PF05186">
    <property type="entry name" value="Dpy-30"/>
    <property type="match status" value="1"/>
</dbReference>
<reference evidence="3" key="1">
    <citation type="journal article" date="2013" name="Nature">
        <title>Pan genome of the phytoplankton Emiliania underpins its global distribution.</title>
        <authorList>
            <person name="Read B.A."/>
            <person name="Kegel J."/>
            <person name="Klute M.J."/>
            <person name="Kuo A."/>
            <person name="Lefebvre S.C."/>
            <person name="Maumus F."/>
            <person name="Mayer C."/>
            <person name="Miller J."/>
            <person name="Monier A."/>
            <person name="Salamov A."/>
            <person name="Young J."/>
            <person name="Aguilar M."/>
            <person name="Claverie J.M."/>
            <person name="Frickenhaus S."/>
            <person name="Gonzalez K."/>
            <person name="Herman E.K."/>
            <person name="Lin Y.C."/>
            <person name="Napier J."/>
            <person name="Ogata H."/>
            <person name="Sarno A.F."/>
            <person name="Shmutz J."/>
            <person name="Schroeder D."/>
            <person name="de Vargas C."/>
            <person name="Verret F."/>
            <person name="von Dassow P."/>
            <person name="Valentin K."/>
            <person name="Van de Peer Y."/>
            <person name="Wheeler G."/>
            <person name="Dacks J.B."/>
            <person name="Delwiche C.F."/>
            <person name="Dyhrman S.T."/>
            <person name="Glockner G."/>
            <person name="John U."/>
            <person name="Richards T."/>
            <person name="Worden A.Z."/>
            <person name="Zhang X."/>
            <person name="Grigoriev I.V."/>
            <person name="Allen A.E."/>
            <person name="Bidle K."/>
            <person name="Borodovsky M."/>
            <person name="Bowler C."/>
            <person name="Brownlee C."/>
            <person name="Cock J.M."/>
            <person name="Elias M."/>
            <person name="Gladyshev V.N."/>
            <person name="Groth M."/>
            <person name="Guda C."/>
            <person name="Hadaegh A."/>
            <person name="Iglesias-Rodriguez M.D."/>
            <person name="Jenkins J."/>
            <person name="Jones B.M."/>
            <person name="Lawson T."/>
            <person name="Leese F."/>
            <person name="Lindquist E."/>
            <person name="Lobanov A."/>
            <person name="Lomsadze A."/>
            <person name="Malik S.B."/>
            <person name="Marsh M.E."/>
            <person name="Mackinder L."/>
            <person name="Mock T."/>
            <person name="Mueller-Roeber B."/>
            <person name="Pagarete A."/>
            <person name="Parker M."/>
            <person name="Probert I."/>
            <person name="Quesneville H."/>
            <person name="Raines C."/>
            <person name="Rensing S.A."/>
            <person name="Riano-Pachon D.M."/>
            <person name="Richier S."/>
            <person name="Rokitta S."/>
            <person name="Shiraiwa Y."/>
            <person name="Soanes D.M."/>
            <person name="van der Giezen M."/>
            <person name="Wahlund T.M."/>
            <person name="Williams B."/>
            <person name="Wilson W."/>
            <person name="Wolfe G."/>
            <person name="Wurch L.L."/>
        </authorList>
    </citation>
    <scope>NUCLEOTIDE SEQUENCE</scope>
</reference>
<dbReference type="HOGENOM" id="CLU_015567_1_0_1"/>
<dbReference type="GO" id="GO:0005737">
    <property type="term" value="C:cytoplasm"/>
    <property type="evidence" value="ECO:0007669"/>
    <property type="project" value="TreeGrafter"/>
</dbReference>
<dbReference type="AlphaFoldDB" id="A0A0D3IZY2"/>
<protein>
    <submittedName>
        <fullName evidence="2">Uncharacterized protein</fullName>
    </submittedName>
</protein>
<name>A0A0D3IZY2_EMIH1</name>
<dbReference type="InterPro" id="IPR047499">
    <property type="entry name" value="DD_AK7"/>
</dbReference>
<reference evidence="2" key="2">
    <citation type="submission" date="2024-10" db="UniProtKB">
        <authorList>
            <consortium name="EnsemblProtists"/>
        </authorList>
    </citation>
    <scope>IDENTIFICATION</scope>
</reference>
<accession>A0A0D3IZY2</accession>
<dbReference type="InterPro" id="IPR007858">
    <property type="entry name" value="Dpy-30_motif"/>
</dbReference>
<dbReference type="InterPro" id="IPR051783">
    <property type="entry name" value="NAD(P)-dependent_oxidoreduct"/>
</dbReference>
<sequence length="570" mass="61197">MPRKTVFVHNVSGYVGSHLSKRFADRNAGSQEDGEQEEWEVIGTLASASETKPHWVARTVEPTPEGLEAAFLEADMTVLDCLNALELAEMQLAAIPPADRIPEPKVLVGVSSVMTWTRTTIDESAPEEPLTEAEYKRRRPQVNFKELLALEKLVTKSQRDGALRTHVVAAGLTYGGGEGVLHPLFKRAWSGEALPLLTLGDASNLLPTIHVADLCSVVESLLPADPAKPYLVAVDAGQQQQEPQTLAAVTEALSKELGTGLVAPMTQDQVFTTKDYQFFQAGIRLRPAAVDELGFSWHSREGVLANMPSVVREYREARKVSPLRLLVHGNDDLAVGALAAAVAEEYRLPLVRAPSALAAAAEGDDELGAEVKAAGGTVSDETLAKVLARELTSLGCRNQGYILEGCLQTLAQAQLLFPEAAPGEGEEPPAAEAEGEEGAAAPATKAAAPEFVIVLEASQEEVLRKQQQGTDEESLAARLATYETHNAEGSETSPLAHPALAAQRERELLEVRSQPLRHYLMANVIPTLTEGIIEVCKIKPEDPVDYLAEWLLKRSPVDGPAGDPDDAIAA</sequence>
<dbReference type="PANTHER" id="PTHR48079:SF6">
    <property type="entry name" value="NAD(P)-BINDING DOMAIN-CONTAINING PROTEIN-RELATED"/>
    <property type="match status" value="1"/>
</dbReference>
<dbReference type="eggNOG" id="KOG3078">
    <property type="taxonomic scope" value="Eukaryota"/>
</dbReference>
<evidence type="ECO:0000313" key="2">
    <source>
        <dbReference type="EnsemblProtists" id="EOD16817"/>
    </source>
</evidence>
<dbReference type="InterPro" id="IPR036291">
    <property type="entry name" value="NAD(P)-bd_dom_sf"/>
</dbReference>
<dbReference type="Gene3D" id="1.20.890.10">
    <property type="entry name" value="cAMP-dependent protein kinase regulatory subunit, dimerization-anchoring domain"/>
    <property type="match status" value="1"/>
</dbReference>
<proteinExistence type="predicted"/>
<dbReference type="PANTHER" id="PTHR48079">
    <property type="entry name" value="PROTEIN YEEZ"/>
    <property type="match status" value="1"/>
</dbReference>
<dbReference type="EnsemblProtists" id="EOD16817">
    <property type="protein sequence ID" value="EOD16817"/>
    <property type="gene ID" value="EMIHUDRAFT_210386"/>
</dbReference>
<feature type="compositionally biased region" description="Acidic residues" evidence="1">
    <location>
        <begin position="424"/>
        <end position="437"/>
    </location>
</feature>
<dbReference type="InterPro" id="IPR027417">
    <property type="entry name" value="P-loop_NTPase"/>
</dbReference>
<dbReference type="STRING" id="2903.R1C3U8"/>
<dbReference type="Proteomes" id="UP000013827">
    <property type="component" value="Unassembled WGS sequence"/>
</dbReference>
<evidence type="ECO:0000313" key="3">
    <source>
        <dbReference type="Proteomes" id="UP000013827"/>
    </source>
</evidence>
<dbReference type="Gene3D" id="3.40.50.300">
    <property type="entry name" value="P-loop containing nucleotide triphosphate hydrolases"/>
    <property type="match status" value="1"/>
</dbReference>
<dbReference type="Gene3D" id="3.40.50.720">
    <property type="entry name" value="NAD(P)-binding Rossmann-like Domain"/>
    <property type="match status" value="1"/>
</dbReference>
<dbReference type="GeneID" id="17262977"/>
<organism evidence="2 3">
    <name type="scientific">Emiliania huxleyi (strain CCMP1516)</name>
    <dbReference type="NCBI Taxonomy" id="280463"/>
    <lineage>
        <taxon>Eukaryota</taxon>
        <taxon>Haptista</taxon>
        <taxon>Haptophyta</taxon>
        <taxon>Prymnesiophyceae</taxon>
        <taxon>Isochrysidales</taxon>
        <taxon>Noelaerhabdaceae</taxon>
        <taxon>Emiliania</taxon>
    </lineage>
</organism>
<dbReference type="GO" id="GO:0004029">
    <property type="term" value="F:aldehyde dehydrogenase (NAD+) activity"/>
    <property type="evidence" value="ECO:0007669"/>
    <property type="project" value="TreeGrafter"/>
</dbReference>
<evidence type="ECO:0000256" key="1">
    <source>
        <dbReference type="SAM" id="MobiDB-lite"/>
    </source>
</evidence>
<dbReference type="RefSeq" id="XP_005769246.1">
    <property type="nucleotide sequence ID" value="XM_005769189.1"/>
</dbReference>